<dbReference type="GO" id="GO:0009090">
    <property type="term" value="P:homoserine biosynthetic process"/>
    <property type="evidence" value="ECO:0007669"/>
    <property type="project" value="TreeGrafter"/>
</dbReference>
<comment type="pathway">
    <text evidence="1 8">Amino-acid biosynthesis; L-lysine biosynthesis via DAP pathway; (S)-tetrahydrodipicolinate from L-aspartate: step 1/4.</text>
</comment>
<feature type="domain" description="Aspartate/glutamate/uridylate kinase" evidence="9">
    <location>
        <begin position="4"/>
        <end position="285"/>
    </location>
</feature>
<protein>
    <recommendedName>
        <fullName evidence="7">Aspartokinase</fullName>
        <ecNumber evidence="7">2.7.2.4</ecNumber>
    </recommendedName>
</protein>
<dbReference type="Pfam" id="PF00696">
    <property type="entry name" value="AA_kinase"/>
    <property type="match status" value="1"/>
</dbReference>
<dbReference type="GO" id="GO:0005524">
    <property type="term" value="F:ATP binding"/>
    <property type="evidence" value="ECO:0007669"/>
    <property type="project" value="UniProtKB-KW"/>
</dbReference>
<dbReference type="InterPro" id="IPR036393">
    <property type="entry name" value="AceGlu_kinase-like_sf"/>
</dbReference>
<dbReference type="Proteomes" id="UP001239782">
    <property type="component" value="Chromosome"/>
</dbReference>
<evidence type="ECO:0000256" key="2">
    <source>
        <dbReference type="ARBA" id="ARBA00010122"/>
    </source>
</evidence>
<dbReference type="InterPro" id="IPR001048">
    <property type="entry name" value="Asp/Glu/Uridylate_kinase"/>
</dbReference>
<evidence type="ECO:0000313" key="10">
    <source>
        <dbReference type="EMBL" id="WMS85546.1"/>
    </source>
</evidence>
<evidence type="ECO:0000256" key="4">
    <source>
        <dbReference type="ARBA" id="ARBA00022741"/>
    </source>
</evidence>
<dbReference type="PANTHER" id="PTHR21499">
    <property type="entry name" value="ASPARTATE KINASE"/>
    <property type="match status" value="1"/>
</dbReference>
<evidence type="ECO:0000313" key="11">
    <source>
        <dbReference type="Proteomes" id="UP001239782"/>
    </source>
</evidence>
<comment type="similarity">
    <text evidence="2 7">Belongs to the aspartokinase family.</text>
</comment>
<name>A0AA51RQ42_9GAMM</name>
<dbReference type="PANTHER" id="PTHR21499:SF59">
    <property type="entry name" value="ASPARTOKINASE"/>
    <property type="match status" value="1"/>
</dbReference>
<keyword evidence="6" id="KW-0067">ATP-binding</keyword>
<dbReference type="Gene3D" id="1.20.120.1320">
    <property type="entry name" value="Aspartokinase, catalytic domain"/>
    <property type="match status" value="1"/>
</dbReference>
<accession>A0AA51RQ42</accession>
<dbReference type="KEGG" id="plei:Q9312_10005"/>
<dbReference type="RefSeq" id="WP_309200699.1">
    <property type="nucleotide sequence ID" value="NZ_CP133548.1"/>
</dbReference>
<evidence type="ECO:0000259" key="9">
    <source>
        <dbReference type="Pfam" id="PF00696"/>
    </source>
</evidence>
<dbReference type="GO" id="GO:0009089">
    <property type="term" value="P:lysine biosynthetic process via diaminopimelate"/>
    <property type="evidence" value="ECO:0007669"/>
    <property type="project" value="TreeGrafter"/>
</dbReference>
<comment type="pathway">
    <text evidence="8">Amino-acid biosynthesis; L-threonine biosynthesis; L-threonine from L-aspartate: step 1/5.</text>
</comment>
<keyword evidence="5 7" id="KW-0418">Kinase</keyword>
<dbReference type="PROSITE" id="PS00324">
    <property type="entry name" value="ASPARTOKINASE"/>
    <property type="match status" value="1"/>
</dbReference>
<organism evidence="10 11">
    <name type="scientific">Pleionea litopenaei</name>
    <dbReference type="NCBI Taxonomy" id="3070815"/>
    <lineage>
        <taxon>Bacteria</taxon>
        <taxon>Pseudomonadati</taxon>
        <taxon>Pseudomonadota</taxon>
        <taxon>Gammaproteobacteria</taxon>
        <taxon>Oceanospirillales</taxon>
        <taxon>Pleioneaceae</taxon>
        <taxon>Pleionea</taxon>
    </lineage>
</organism>
<evidence type="ECO:0000256" key="5">
    <source>
        <dbReference type="ARBA" id="ARBA00022777"/>
    </source>
</evidence>
<keyword evidence="3 7" id="KW-0808">Transferase</keyword>
<dbReference type="InterPro" id="IPR018042">
    <property type="entry name" value="Aspartate_kinase_CS"/>
</dbReference>
<dbReference type="GO" id="GO:0005829">
    <property type="term" value="C:cytosol"/>
    <property type="evidence" value="ECO:0007669"/>
    <property type="project" value="TreeGrafter"/>
</dbReference>
<gene>
    <name evidence="10" type="ORF">Q9312_10005</name>
</gene>
<reference evidence="10 11" key="1">
    <citation type="submission" date="2023-08" db="EMBL/GenBank/DDBJ databases">
        <title>Pleionea litopenaei sp. nov., isolated from stomach of juvenile Litopenaeus vannamei.</title>
        <authorList>
            <person name="Rho A.M."/>
            <person name="Hwang C.Y."/>
        </authorList>
    </citation>
    <scope>NUCLEOTIDE SEQUENCE [LARGE SCALE GENOMIC DNA]</scope>
    <source>
        <strain evidence="10 11">HL-JVS1</strain>
    </source>
</reference>
<evidence type="ECO:0000256" key="7">
    <source>
        <dbReference type="RuleBase" id="RU003448"/>
    </source>
</evidence>
<evidence type="ECO:0000256" key="1">
    <source>
        <dbReference type="ARBA" id="ARBA00004766"/>
    </source>
</evidence>
<dbReference type="AlphaFoldDB" id="A0AA51RQ42"/>
<dbReference type="InterPro" id="IPR001341">
    <property type="entry name" value="Asp_kinase"/>
</dbReference>
<keyword evidence="11" id="KW-1185">Reference proteome</keyword>
<evidence type="ECO:0000256" key="6">
    <source>
        <dbReference type="ARBA" id="ARBA00022840"/>
    </source>
</evidence>
<evidence type="ECO:0000256" key="3">
    <source>
        <dbReference type="ARBA" id="ARBA00022679"/>
    </source>
</evidence>
<dbReference type="GO" id="GO:0004072">
    <property type="term" value="F:aspartate kinase activity"/>
    <property type="evidence" value="ECO:0007669"/>
    <property type="project" value="UniProtKB-EC"/>
</dbReference>
<dbReference type="NCBIfam" id="TIGR00657">
    <property type="entry name" value="asp_kinases"/>
    <property type="match status" value="1"/>
</dbReference>
<keyword evidence="4" id="KW-0547">Nucleotide-binding</keyword>
<dbReference type="EMBL" id="CP133548">
    <property type="protein sequence ID" value="WMS85546.1"/>
    <property type="molecule type" value="Genomic_DNA"/>
</dbReference>
<comment type="catalytic activity">
    <reaction evidence="7">
        <text>L-aspartate + ATP = 4-phospho-L-aspartate + ADP</text>
        <dbReference type="Rhea" id="RHEA:23776"/>
        <dbReference type="ChEBI" id="CHEBI:29991"/>
        <dbReference type="ChEBI" id="CHEBI:30616"/>
        <dbReference type="ChEBI" id="CHEBI:57535"/>
        <dbReference type="ChEBI" id="CHEBI:456216"/>
        <dbReference type="EC" id="2.7.2.4"/>
    </reaction>
</comment>
<dbReference type="SUPFAM" id="SSF53633">
    <property type="entry name" value="Carbamate kinase-like"/>
    <property type="match status" value="1"/>
</dbReference>
<dbReference type="Gene3D" id="3.40.1160.10">
    <property type="entry name" value="Acetylglutamate kinase-like"/>
    <property type="match status" value="1"/>
</dbReference>
<evidence type="ECO:0000256" key="8">
    <source>
        <dbReference type="RuleBase" id="RU004249"/>
    </source>
</evidence>
<keyword evidence="8" id="KW-0028">Amino-acid biosynthesis</keyword>
<proteinExistence type="inferred from homology"/>
<sequence length="460" mass="51616">MTWSVLKFGGSSVADANLWKTIQREVQVKLDQGHQPFLVLSALKNVSNLLEALLHQALAGVHIKAIFQLKELHLRFAAELGVNGETALQSYFDDLTDFCDEIYRQQTVTPKQHAQVLACGELFSTVIGASYLQNQGINVFWMDCRAHLIAHNNRDLDEWHHYTSNQCDYSEPLDAKQMGCQSDQVVITQGFIAADEFGDTVLLGREGSDTSASYFAAKLRANQLEIWTDVPGVFSINPRDISEARQLSVMSYRQAELFSQSGAKVLHPRAMAPVKEFSIPVRVKSTRLPENPGTYIYLDDCAASVMGIAIEESVTWIRANHLSQTTVEQLLALGFDRIELDLSNANQCLLLYRHTEKHQPEDDQLSQKYGVMLESCYTLITLLGSTHDGQWIEDVKAHMSSQWKERTLACFTNKELGIMSILVNPNCSAEITQQLHRGLIEENELSNEFGLSWSSIVSES</sequence>
<dbReference type="EC" id="2.7.2.4" evidence="7"/>
<dbReference type="InterPro" id="IPR042199">
    <property type="entry name" value="AsparK_Bifunc_asparK/hSer_DH"/>
</dbReference>
<comment type="pathway">
    <text evidence="8">Amino-acid biosynthesis; L-methionine biosynthesis via de novo pathway; L-homoserine from L-aspartate: step 1/3.</text>
</comment>